<dbReference type="Pfam" id="PF01510">
    <property type="entry name" value="Amidase_2"/>
    <property type="match status" value="1"/>
</dbReference>
<dbReference type="SUPFAM" id="SSF55846">
    <property type="entry name" value="N-acetylmuramoyl-L-alanine amidase-like"/>
    <property type="match status" value="1"/>
</dbReference>
<evidence type="ECO:0000313" key="3">
    <source>
        <dbReference type="EMBL" id="GAQ24586.1"/>
    </source>
</evidence>
<dbReference type="PANTHER" id="PTHR11022:SF41">
    <property type="entry name" value="PEPTIDOGLYCAN-RECOGNITION PROTEIN LC-RELATED"/>
    <property type="match status" value="1"/>
</dbReference>
<comment type="similarity">
    <text evidence="1">Belongs to the N-acetylmuramoyl-L-alanine amidase 2 family.</text>
</comment>
<evidence type="ECO:0000259" key="2">
    <source>
        <dbReference type="SMART" id="SM00701"/>
    </source>
</evidence>
<dbReference type="GO" id="GO:0008745">
    <property type="term" value="F:N-acetylmuramoyl-L-alanine amidase activity"/>
    <property type="evidence" value="ECO:0007669"/>
    <property type="project" value="InterPro"/>
</dbReference>
<dbReference type="InterPro" id="IPR036505">
    <property type="entry name" value="Amidase/PGRP_sf"/>
</dbReference>
<dbReference type="EMBL" id="DF976999">
    <property type="protein sequence ID" value="GAQ24586.1"/>
    <property type="molecule type" value="Genomic_DNA"/>
</dbReference>
<protein>
    <submittedName>
        <fullName evidence="3">N-acetylmuramoyl-L-alanine amidase</fullName>
    </submittedName>
</protein>
<reference evidence="3" key="1">
    <citation type="journal article" date="2016" name="Genome Announc.">
        <title>Draft Genome Sequence of the Syntrophic Lactate-Degrading Bacterium Tepidanaerobacter syntrophicus JLT.</title>
        <authorList>
            <person name="Matsuura N."/>
            <person name="Ohashi A."/>
            <person name="Tourlousse D.M."/>
            <person name="Sekiguchi Y."/>
        </authorList>
    </citation>
    <scope>NUCLEOTIDE SEQUENCE [LARGE SCALE GENOMIC DNA]</scope>
    <source>
        <strain evidence="3">JL</strain>
    </source>
</reference>
<keyword evidence="4" id="KW-1185">Reference proteome</keyword>
<dbReference type="CDD" id="cd06583">
    <property type="entry name" value="PGRP"/>
    <property type="match status" value="1"/>
</dbReference>
<dbReference type="SMART" id="SM00701">
    <property type="entry name" value="PGRP"/>
    <property type="match status" value="1"/>
</dbReference>
<dbReference type="InterPro" id="IPR015510">
    <property type="entry name" value="PGRP"/>
</dbReference>
<dbReference type="Proteomes" id="UP000062160">
    <property type="component" value="Unassembled WGS sequence"/>
</dbReference>
<evidence type="ECO:0000256" key="1">
    <source>
        <dbReference type="ARBA" id="ARBA00007553"/>
    </source>
</evidence>
<dbReference type="OrthoDB" id="9811296at2"/>
<dbReference type="PANTHER" id="PTHR11022">
    <property type="entry name" value="PEPTIDOGLYCAN RECOGNITION PROTEIN"/>
    <property type="match status" value="1"/>
</dbReference>
<dbReference type="GO" id="GO:0009253">
    <property type="term" value="P:peptidoglycan catabolic process"/>
    <property type="evidence" value="ECO:0007669"/>
    <property type="project" value="InterPro"/>
</dbReference>
<dbReference type="GO" id="GO:0008270">
    <property type="term" value="F:zinc ion binding"/>
    <property type="evidence" value="ECO:0007669"/>
    <property type="project" value="InterPro"/>
</dbReference>
<dbReference type="InterPro" id="IPR006619">
    <property type="entry name" value="PGRP_domain_met/bac"/>
</dbReference>
<evidence type="ECO:0000313" key="4">
    <source>
        <dbReference type="Proteomes" id="UP000062160"/>
    </source>
</evidence>
<dbReference type="AlphaFoldDB" id="A0A0U9HD78"/>
<name>A0A0U9HD78_9FIRM</name>
<feature type="domain" description="Peptidoglycan recognition protein family" evidence="2">
    <location>
        <begin position="9"/>
        <end position="154"/>
    </location>
</feature>
<accession>A0A0U9HD78</accession>
<dbReference type="InterPro" id="IPR002502">
    <property type="entry name" value="Amidase_domain"/>
</dbReference>
<organism evidence="3">
    <name type="scientific">Tepidanaerobacter syntrophicus</name>
    <dbReference type="NCBI Taxonomy" id="224999"/>
    <lineage>
        <taxon>Bacteria</taxon>
        <taxon>Bacillati</taxon>
        <taxon>Bacillota</taxon>
        <taxon>Clostridia</taxon>
        <taxon>Thermosediminibacterales</taxon>
        <taxon>Tepidanaerobacteraceae</taxon>
        <taxon>Tepidanaerobacter</taxon>
    </lineage>
</organism>
<sequence length="176" mass="19198">MERIYPRFIVIHHTAGFDSSALTIDGYHRARGFGVEVSSPAGLVKEYVKRGFKKTQAGVMVSIGYHYLIRAAGDVEKGRPDFVRGAHCTALGMNFKSIGIALTGNFDSVDNPDGRKGHKAPTSAQISSLRALLAHLIKIYQIPESCILRHKDVKGAATRCPGDRFWLGPGNYGILT</sequence>
<dbReference type="RefSeq" id="WP_059031635.1">
    <property type="nucleotide sequence ID" value="NZ_BSDN01000009.1"/>
</dbReference>
<proteinExistence type="inferred from homology"/>
<gene>
    <name evidence="3" type="ORF">TSYNT_5433</name>
</gene>
<dbReference type="STRING" id="224999.GCA_001485475_00585"/>
<dbReference type="Gene3D" id="3.40.80.10">
    <property type="entry name" value="Peptidoglycan recognition protein-like"/>
    <property type="match status" value="1"/>
</dbReference>